<dbReference type="GO" id="GO:0005737">
    <property type="term" value="C:cytoplasm"/>
    <property type="evidence" value="ECO:0007669"/>
    <property type="project" value="TreeGrafter"/>
</dbReference>
<feature type="domain" description="Fe2OG dioxygenase" evidence="13">
    <location>
        <begin position="894"/>
        <end position="1000"/>
    </location>
</feature>
<proteinExistence type="predicted"/>
<dbReference type="EC" id="2.3.2.26" evidence="3"/>
<accession>G4YLN7</accession>
<evidence type="ECO:0000259" key="13">
    <source>
        <dbReference type="PROSITE" id="PS51471"/>
    </source>
</evidence>
<keyword evidence="4" id="KW-0808">Transferase</keyword>
<keyword evidence="11" id="KW-1133">Transmembrane helix</keyword>
<dbReference type="InterPro" id="IPR050409">
    <property type="entry name" value="E3_ubiq-protein_ligase"/>
</dbReference>
<dbReference type="Pfam" id="PF13532">
    <property type="entry name" value="2OG-FeII_Oxy_2"/>
    <property type="match status" value="1"/>
</dbReference>
<name>G4YLN7_PHYSP</name>
<keyword evidence="6" id="KW-0863">Zinc-finger</keyword>
<dbReference type="InterPro" id="IPR037151">
    <property type="entry name" value="AlkB-like_sf"/>
</dbReference>
<evidence type="ECO:0000256" key="2">
    <source>
        <dbReference type="ARBA" id="ARBA00004906"/>
    </source>
</evidence>
<feature type="region of interest" description="Disordered" evidence="10">
    <location>
        <begin position="189"/>
        <end position="209"/>
    </location>
</feature>
<evidence type="ECO:0000256" key="6">
    <source>
        <dbReference type="ARBA" id="ARBA00022771"/>
    </source>
</evidence>
<dbReference type="InterPro" id="IPR036443">
    <property type="entry name" value="Znf_RanBP2_sf"/>
</dbReference>
<dbReference type="InterPro" id="IPR005123">
    <property type="entry name" value="Oxoglu/Fe-dep_dioxygenase_dom"/>
</dbReference>
<dbReference type="PROSITE" id="PS01358">
    <property type="entry name" value="ZF_RANBP2_1"/>
    <property type="match status" value="1"/>
</dbReference>
<dbReference type="FunFam" id="3.30.2410.10:FF:000009">
    <property type="entry name" value="Probable E3 ubiquitin-protein ligase HECTD2"/>
    <property type="match status" value="1"/>
</dbReference>
<dbReference type="InParanoid" id="G4YLN7"/>
<organism evidence="14 15">
    <name type="scientific">Phytophthora sojae (strain P6497)</name>
    <name type="common">Soybean stem and root rot agent</name>
    <name type="synonym">Phytophthora megasperma f. sp. glycines</name>
    <dbReference type="NCBI Taxonomy" id="1094619"/>
    <lineage>
        <taxon>Eukaryota</taxon>
        <taxon>Sar</taxon>
        <taxon>Stramenopiles</taxon>
        <taxon>Oomycota</taxon>
        <taxon>Peronosporomycetes</taxon>
        <taxon>Peronosporales</taxon>
        <taxon>Peronosporaceae</taxon>
        <taxon>Phytophthora</taxon>
    </lineage>
</organism>
<evidence type="ECO:0000313" key="14">
    <source>
        <dbReference type="EMBL" id="EGZ30518.1"/>
    </source>
</evidence>
<dbReference type="InterPro" id="IPR000569">
    <property type="entry name" value="HECT_dom"/>
</dbReference>
<evidence type="ECO:0000256" key="1">
    <source>
        <dbReference type="ARBA" id="ARBA00000885"/>
    </source>
</evidence>
<dbReference type="InterPro" id="IPR035983">
    <property type="entry name" value="Hect_E3_ubiquitin_ligase"/>
</dbReference>
<dbReference type="OMA" id="VKLIVQM"/>
<keyword evidence="5" id="KW-0479">Metal-binding</keyword>
<dbReference type="PROSITE" id="PS50237">
    <property type="entry name" value="HECT"/>
    <property type="match status" value="1"/>
</dbReference>
<dbReference type="GeneID" id="20650028"/>
<dbReference type="SUPFAM" id="SSF90209">
    <property type="entry name" value="Ran binding protein zinc finger-like"/>
    <property type="match status" value="1"/>
</dbReference>
<sequence length="1000" mass="114044">MTAGLAVLVALSVLLFVGAIVMLLFFCRRIQVQRERESLVFIQEPADVYREELNDSFMEQALWRCGVCKFLNHPERKLCDLCQTLKGAERDVAGNKKHTSSGSRGGSFSRGSLSSQRMGRIGETEAFSSSQADDAIGGSFGRPSFEFSRKQKPQNKLSKLQLAASRRQQWKRMPTTDGLHRWVRQEDKSARGYNARNTQRDSIESDPGGRMSLNRYLDATERDSNLSVGYIRVRDSLGRLVLNESDVVATDFHYRINILDGTGSSELIMNLEGVHNLPFPDKIRWFSTEIHRLWLPWESGHAELVVRRDHLLQDSFELVAAMKPYQLRQRWRVVFDGEPALDAGGVMREWFTLLFAELFDPAFGLFVSTVGDERSYWINASSDLLIGEEDHLAYFEFAGRLVGKAILEEHLMPVHLALPFLKHVLGVPISFSDLQFLDDEIYNSALMVKKIDDIEPLCLDFTATRIVDGKPEIVELVEGGANIDVTRENRARYLDALFKYHVLGSVSEQLLSFLTALYDVVPEGLLKLFDYQELELLMCGVPSIDVEDWKKHTDFKFFTHNFPTELELNNIEWFWEVVEDMKNEDRVRLLQFATGTSRVPAQGFKGLISSDGRVRRFNVAFAGANQSFLFPKAHTCFNRLDLPIYNSKEVLSEYVKLIVQMDITGFTIDRMREDKQEQECHRDENGFADFKYPKGWCQPTKPPAWVPPVAKQAKRPQSSDGGPSKRAKLSPPPEQEFSLATVVANVKKAAIEHSHLPAEVASRLFEEDATISYLTTDHKSWVYHVPQWYKHVFEHVTPEELWEAMADDDDTESQVTWATLFEQAWEAHPKQHDTIMMFGKPAKLPRFQQLCGEMGSYRYSGKTFEAQKKYPRGLEHAVLHMQRMVEDPATHRTRLTGGLVNWYENGDHYIGPHADDERDMMACSPIVALSLGATRHFVFTKKTSKSAPQGDEAVARLELQIGDGDLMIMGGTTQRTHKHAVPKMARCREPRISITLRCFH</sequence>
<evidence type="ECO:0000313" key="15">
    <source>
        <dbReference type="Proteomes" id="UP000002640"/>
    </source>
</evidence>
<evidence type="ECO:0000256" key="7">
    <source>
        <dbReference type="ARBA" id="ARBA00022786"/>
    </source>
</evidence>
<keyword evidence="7 9" id="KW-0833">Ubl conjugation pathway</keyword>
<feature type="compositionally biased region" description="Low complexity" evidence="10">
    <location>
        <begin position="100"/>
        <end position="115"/>
    </location>
</feature>
<gene>
    <name evidence="14" type="ORF">PHYSODRAFT_358892</name>
</gene>
<keyword evidence="15" id="KW-1185">Reference proteome</keyword>
<dbReference type="SUPFAM" id="SSF56204">
    <property type="entry name" value="Hect, E3 ligase catalytic domain"/>
    <property type="match status" value="1"/>
</dbReference>
<evidence type="ECO:0000259" key="12">
    <source>
        <dbReference type="PROSITE" id="PS50237"/>
    </source>
</evidence>
<dbReference type="GO" id="GO:0008270">
    <property type="term" value="F:zinc ion binding"/>
    <property type="evidence" value="ECO:0007669"/>
    <property type="project" value="UniProtKB-KW"/>
</dbReference>
<dbReference type="GO" id="GO:0061630">
    <property type="term" value="F:ubiquitin protein ligase activity"/>
    <property type="evidence" value="ECO:0007669"/>
    <property type="project" value="UniProtKB-EC"/>
</dbReference>
<dbReference type="SMART" id="SM00119">
    <property type="entry name" value="HECTc"/>
    <property type="match status" value="1"/>
</dbReference>
<dbReference type="Gene3D" id="3.30.2410.10">
    <property type="entry name" value="Hect, E3 ligase catalytic domain"/>
    <property type="match status" value="1"/>
</dbReference>
<keyword evidence="8" id="KW-0862">Zinc</keyword>
<dbReference type="PANTHER" id="PTHR11254">
    <property type="entry name" value="HECT DOMAIN UBIQUITIN-PROTEIN LIGASE"/>
    <property type="match status" value="1"/>
</dbReference>
<evidence type="ECO:0000256" key="8">
    <source>
        <dbReference type="ARBA" id="ARBA00022833"/>
    </source>
</evidence>
<dbReference type="SMART" id="SM00547">
    <property type="entry name" value="ZnF_RBZ"/>
    <property type="match status" value="1"/>
</dbReference>
<protein>
    <recommendedName>
        <fullName evidence="3">HECT-type E3 ubiquitin transferase</fullName>
        <ecNumber evidence="3">2.3.2.26</ecNumber>
    </recommendedName>
</protein>
<dbReference type="Pfam" id="PF00632">
    <property type="entry name" value="HECT"/>
    <property type="match status" value="1"/>
</dbReference>
<dbReference type="GO" id="GO:0016567">
    <property type="term" value="P:protein ubiquitination"/>
    <property type="evidence" value="ECO:0007669"/>
    <property type="project" value="TreeGrafter"/>
</dbReference>
<keyword evidence="11" id="KW-0472">Membrane</keyword>
<dbReference type="SUPFAM" id="SSF51197">
    <property type="entry name" value="Clavaminate synthase-like"/>
    <property type="match status" value="1"/>
</dbReference>
<dbReference type="Gene3D" id="2.60.120.590">
    <property type="entry name" value="Alpha-ketoglutarate-dependent dioxygenase AlkB-like"/>
    <property type="match status" value="1"/>
</dbReference>
<feature type="region of interest" description="Disordered" evidence="10">
    <location>
        <begin position="93"/>
        <end position="116"/>
    </location>
</feature>
<dbReference type="InterPro" id="IPR027450">
    <property type="entry name" value="AlkB-like"/>
</dbReference>
<evidence type="ECO:0000256" key="10">
    <source>
        <dbReference type="SAM" id="MobiDB-lite"/>
    </source>
</evidence>
<keyword evidence="11" id="KW-0812">Transmembrane</keyword>
<dbReference type="AlphaFoldDB" id="G4YLN7"/>
<dbReference type="FunFam" id="3.30.2160.10:FF:000002">
    <property type="entry name" value="Putative Ubiquitin-protein ligase E3C"/>
    <property type="match status" value="1"/>
</dbReference>
<dbReference type="KEGG" id="psoj:PHYSODRAFT_358892"/>
<dbReference type="Proteomes" id="UP000002640">
    <property type="component" value="Unassembled WGS sequence"/>
</dbReference>
<comment type="catalytic activity">
    <reaction evidence="1">
        <text>S-ubiquitinyl-[E2 ubiquitin-conjugating enzyme]-L-cysteine + [acceptor protein]-L-lysine = [E2 ubiquitin-conjugating enzyme]-L-cysteine + N(6)-ubiquitinyl-[acceptor protein]-L-lysine.</text>
        <dbReference type="EC" id="2.3.2.26"/>
    </reaction>
</comment>
<dbReference type="CDD" id="cd00078">
    <property type="entry name" value="HECTc"/>
    <property type="match status" value="1"/>
</dbReference>
<evidence type="ECO:0000256" key="5">
    <source>
        <dbReference type="ARBA" id="ARBA00022723"/>
    </source>
</evidence>
<dbReference type="EMBL" id="JH159151">
    <property type="protein sequence ID" value="EGZ30518.1"/>
    <property type="molecule type" value="Genomic_DNA"/>
</dbReference>
<comment type="pathway">
    <text evidence="2">Protein modification; protein ubiquitination.</text>
</comment>
<feature type="region of interest" description="Disordered" evidence="10">
    <location>
        <begin position="703"/>
        <end position="735"/>
    </location>
</feature>
<feature type="transmembrane region" description="Helical" evidence="11">
    <location>
        <begin position="6"/>
        <end position="26"/>
    </location>
</feature>
<dbReference type="STRING" id="1094619.G4YLN7"/>
<dbReference type="Gene3D" id="3.90.1750.10">
    <property type="entry name" value="Hect, E3 ligase catalytic domains"/>
    <property type="match status" value="1"/>
</dbReference>
<dbReference type="PANTHER" id="PTHR11254:SF440">
    <property type="entry name" value="E3 UBIQUITIN-PROTEIN LIGASE NEDD-4"/>
    <property type="match status" value="1"/>
</dbReference>
<dbReference type="RefSeq" id="XP_009517793.1">
    <property type="nucleotide sequence ID" value="XM_009519498.1"/>
</dbReference>
<dbReference type="GO" id="GO:0006511">
    <property type="term" value="P:ubiquitin-dependent protein catabolic process"/>
    <property type="evidence" value="ECO:0007669"/>
    <property type="project" value="TreeGrafter"/>
</dbReference>
<feature type="domain" description="HECT" evidence="12">
    <location>
        <begin position="323"/>
        <end position="669"/>
    </location>
</feature>
<feature type="active site" description="Glycyl thioester intermediate" evidence="9">
    <location>
        <position position="636"/>
    </location>
</feature>
<feature type="region of interest" description="Disordered" evidence="10">
    <location>
        <begin position="140"/>
        <end position="171"/>
    </location>
</feature>
<dbReference type="Gene3D" id="3.30.2160.10">
    <property type="entry name" value="Hect, E3 ligase catalytic domain"/>
    <property type="match status" value="1"/>
</dbReference>
<reference evidence="14 15" key="1">
    <citation type="journal article" date="2006" name="Science">
        <title>Phytophthora genome sequences uncover evolutionary origins and mechanisms of pathogenesis.</title>
        <authorList>
            <person name="Tyler B.M."/>
            <person name="Tripathy S."/>
            <person name="Zhang X."/>
            <person name="Dehal P."/>
            <person name="Jiang R.H."/>
            <person name="Aerts A."/>
            <person name="Arredondo F.D."/>
            <person name="Baxter L."/>
            <person name="Bensasson D."/>
            <person name="Beynon J.L."/>
            <person name="Chapman J."/>
            <person name="Damasceno C.M."/>
            <person name="Dorrance A.E."/>
            <person name="Dou D."/>
            <person name="Dickerman A.W."/>
            <person name="Dubchak I.L."/>
            <person name="Garbelotto M."/>
            <person name="Gijzen M."/>
            <person name="Gordon S.G."/>
            <person name="Govers F."/>
            <person name="Grunwald N.J."/>
            <person name="Huang W."/>
            <person name="Ivors K.L."/>
            <person name="Jones R.W."/>
            <person name="Kamoun S."/>
            <person name="Krampis K."/>
            <person name="Lamour K.H."/>
            <person name="Lee M.K."/>
            <person name="McDonald W.H."/>
            <person name="Medina M."/>
            <person name="Meijer H.J."/>
            <person name="Nordberg E.K."/>
            <person name="Maclean D.J."/>
            <person name="Ospina-Giraldo M.D."/>
            <person name="Morris P.F."/>
            <person name="Phuntumart V."/>
            <person name="Putnam N.H."/>
            <person name="Rash S."/>
            <person name="Rose J.K."/>
            <person name="Sakihama Y."/>
            <person name="Salamov A.A."/>
            <person name="Savidor A."/>
            <person name="Scheuring C.F."/>
            <person name="Smith B.M."/>
            <person name="Sobral B.W."/>
            <person name="Terry A."/>
            <person name="Torto-Alalibo T.A."/>
            <person name="Win J."/>
            <person name="Xu Z."/>
            <person name="Zhang H."/>
            <person name="Grigoriev I.V."/>
            <person name="Rokhsar D.S."/>
            <person name="Boore J.L."/>
        </authorList>
    </citation>
    <scope>NUCLEOTIDE SEQUENCE [LARGE SCALE GENOMIC DNA]</scope>
    <source>
        <strain evidence="14 15">P6497</strain>
    </source>
</reference>
<dbReference type="InterPro" id="IPR001876">
    <property type="entry name" value="Znf_RanBP2"/>
</dbReference>
<dbReference type="PROSITE" id="PS51471">
    <property type="entry name" value="FE2OG_OXY"/>
    <property type="match status" value="1"/>
</dbReference>
<evidence type="ECO:0000256" key="4">
    <source>
        <dbReference type="ARBA" id="ARBA00022679"/>
    </source>
</evidence>
<evidence type="ECO:0000256" key="11">
    <source>
        <dbReference type="SAM" id="Phobius"/>
    </source>
</evidence>
<evidence type="ECO:0000256" key="3">
    <source>
        <dbReference type="ARBA" id="ARBA00012485"/>
    </source>
</evidence>
<dbReference type="SMR" id="G4YLN7"/>
<evidence type="ECO:0000256" key="9">
    <source>
        <dbReference type="PROSITE-ProRule" id="PRU00104"/>
    </source>
</evidence>